<gene>
    <name evidence="1" type="ORF">NCU17135</name>
</gene>
<organism evidence="1 2">
    <name type="scientific">Neurospora crassa (strain ATCC 24698 / 74-OR23-1A / CBS 708.71 / DSM 1257 / FGSC 987)</name>
    <dbReference type="NCBI Taxonomy" id="367110"/>
    <lineage>
        <taxon>Eukaryota</taxon>
        <taxon>Fungi</taxon>
        <taxon>Dikarya</taxon>
        <taxon>Ascomycota</taxon>
        <taxon>Pezizomycotina</taxon>
        <taxon>Sordariomycetes</taxon>
        <taxon>Sordariomycetidae</taxon>
        <taxon>Sordariales</taxon>
        <taxon>Sordariaceae</taxon>
        <taxon>Neurospora</taxon>
    </lineage>
</organism>
<dbReference type="VEuPathDB" id="FungiDB:NCU17135"/>
<accession>V5ILP6</accession>
<dbReference type="InParanoid" id="V5ILP6"/>
<dbReference type="EMBL" id="CM002241">
    <property type="protein sequence ID" value="ESA42300.1"/>
    <property type="molecule type" value="Genomic_DNA"/>
</dbReference>
<dbReference type="KEGG" id="ncr:NCU17135"/>
<dbReference type="RefSeq" id="XP_011395102.1">
    <property type="nucleotide sequence ID" value="XM_011396800.1"/>
</dbReference>
<proteinExistence type="predicted"/>
<dbReference type="GeneID" id="23569812"/>
<dbReference type="AlphaFoldDB" id="V5ILP6"/>
<evidence type="ECO:0000313" key="1">
    <source>
        <dbReference type="EMBL" id="ESA42300.1"/>
    </source>
</evidence>
<keyword evidence="2" id="KW-1185">Reference proteome</keyword>
<sequence>MCVQEISPPYRSRGQSRVECRQWAGLAWPPSINTAHIKAPSQNRHLPSAGAAALPAGLRCRIETVELSRSTSYWMKIVRKAPPLCPLMPRTASMQDPGRQ</sequence>
<evidence type="ECO:0000313" key="2">
    <source>
        <dbReference type="Proteomes" id="UP000001805"/>
    </source>
</evidence>
<name>V5ILP6_NEUCR</name>
<protein>
    <submittedName>
        <fullName evidence="1">Uncharacterized protein</fullName>
    </submittedName>
</protein>
<reference evidence="1 2" key="1">
    <citation type="journal article" date="2003" name="Nature">
        <title>The genome sequence of the filamentous fungus Neurospora crassa.</title>
        <authorList>
            <person name="Galagan J.E."/>
            <person name="Calvo S.E."/>
            <person name="Borkovich K.A."/>
            <person name="Selker E.U."/>
            <person name="Read N.D."/>
            <person name="Jaffe D."/>
            <person name="FitzHugh W."/>
            <person name="Ma L.J."/>
            <person name="Smirnov S."/>
            <person name="Purcell S."/>
            <person name="Rehman B."/>
            <person name="Elkins T."/>
            <person name="Engels R."/>
            <person name="Wang S."/>
            <person name="Nielsen C.B."/>
            <person name="Butler J."/>
            <person name="Endrizzi M."/>
            <person name="Qui D."/>
            <person name="Ianakiev P."/>
            <person name="Bell-Pedersen D."/>
            <person name="Nelson M.A."/>
            <person name="Werner-Washburne M."/>
            <person name="Selitrennikoff C.P."/>
            <person name="Kinsey J.A."/>
            <person name="Braun E.L."/>
            <person name="Zelter A."/>
            <person name="Schulte U."/>
            <person name="Kothe G.O."/>
            <person name="Jedd G."/>
            <person name="Mewes W."/>
            <person name="Staben C."/>
            <person name="Marcotte E."/>
            <person name="Greenberg D."/>
            <person name="Roy A."/>
            <person name="Foley K."/>
            <person name="Naylor J."/>
            <person name="Stange-Thomann N."/>
            <person name="Barrett R."/>
            <person name="Gnerre S."/>
            <person name="Kamal M."/>
            <person name="Kamvysselis M."/>
            <person name="Mauceli E."/>
            <person name="Bielke C."/>
            <person name="Rudd S."/>
            <person name="Frishman D."/>
            <person name="Krystofova S."/>
            <person name="Rasmussen C."/>
            <person name="Metzenberg R.L."/>
            <person name="Perkins D.D."/>
            <person name="Kroken S."/>
            <person name="Cogoni C."/>
            <person name="Macino G."/>
            <person name="Catcheside D."/>
            <person name="Li W."/>
            <person name="Pratt R.J."/>
            <person name="Osmani S.A."/>
            <person name="DeSouza C.P."/>
            <person name="Glass L."/>
            <person name="Orbach M.J."/>
            <person name="Berglund J.A."/>
            <person name="Voelker R."/>
            <person name="Yarden O."/>
            <person name="Plamann M."/>
            <person name="Seiler S."/>
            <person name="Dunlap J."/>
            <person name="Radford A."/>
            <person name="Aramayo R."/>
            <person name="Natvig D.O."/>
            <person name="Alex L.A."/>
            <person name="Mannhaupt G."/>
            <person name="Ebbole D.J."/>
            <person name="Freitag M."/>
            <person name="Paulsen I."/>
            <person name="Sachs M.S."/>
            <person name="Lander E.S."/>
            <person name="Nusbaum C."/>
            <person name="Birren B."/>
        </authorList>
    </citation>
    <scope>NUCLEOTIDE SEQUENCE [LARGE SCALE GENOMIC DNA]</scope>
    <source>
        <strain evidence="2">ATCC 24698 / 74-OR23-1A / CBS 708.71 / DSM 1257 / FGSC 987</strain>
    </source>
</reference>
<dbReference type="Proteomes" id="UP000001805">
    <property type="component" value="Chromosome 5, Linkage Group VI"/>
</dbReference>